<keyword evidence="10 14" id="KW-0408">Iron</keyword>
<keyword evidence="17" id="KW-1185">Reference proteome</keyword>
<proteinExistence type="inferred from homology"/>
<dbReference type="InterPro" id="IPR002401">
    <property type="entry name" value="Cyt_P450_E_grp-I"/>
</dbReference>
<keyword evidence="8" id="KW-1133">Transmembrane helix</keyword>
<dbReference type="GO" id="GO:0004497">
    <property type="term" value="F:monooxygenase activity"/>
    <property type="evidence" value="ECO:0007669"/>
    <property type="project" value="UniProtKB-KW"/>
</dbReference>
<evidence type="ECO:0000256" key="1">
    <source>
        <dbReference type="ARBA" id="ARBA00001971"/>
    </source>
</evidence>
<dbReference type="GO" id="GO:0020037">
    <property type="term" value="F:heme binding"/>
    <property type="evidence" value="ECO:0007669"/>
    <property type="project" value="InterPro"/>
</dbReference>
<evidence type="ECO:0000256" key="3">
    <source>
        <dbReference type="ARBA" id="ARBA00005179"/>
    </source>
</evidence>
<keyword evidence="11 15" id="KW-0503">Monooxygenase</keyword>
<evidence type="ECO:0000256" key="11">
    <source>
        <dbReference type="ARBA" id="ARBA00023033"/>
    </source>
</evidence>
<reference evidence="16 17" key="1">
    <citation type="journal article" date="2020" name="ISME J.">
        <title>Uncovering the hidden diversity of litter-decomposition mechanisms in mushroom-forming fungi.</title>
        <authorList>
            <person name="Floudas D."/>
            <person name="Bentzer J."/>
            <person name="Ahren D."/>
            <person name="Johansson T."/>
            <person name="Persson P."/>
            <person name="Tunlid A."/>
        </authorList>
    </citation>
    <scope>NUCLEOTIDE SEQUENCE [LARGE SCALE GENOMIC DNA]</scope>
    <source>
        <strain evidence="16 17">CBS 146.42</strain>
    </source>
</reference>
<dbReference type="InterPro" id="IPR017972">
    <property type="entry name" value="Cyt_P450_CS"/>
</dbReference>
<dbReference type="PANTHER" id="PTHR46300">
    <property type="entry name" value="P450, PUTATIVE (EUROFUNG)-RELATED-RELATED"/>
    <property type="match status" value="1"/>
</dbReference>
<accession>A0A8H5D772</accession>
<comment type="similarity">
    <text evidence="4 15">Belongs to the cytochrome P450 family.</text>
</comment>
<evidence type="ECO:0000256" key="7">
    <source>
        <dbReference type="ARBA" id="ARBA00022723"/>
    </source>
</evidence>
<gene>
    <name evidence="16" type="ORF">D9756_007077</name>
</gene>
<keyword evidence="5 14" id="KW-0349">Heme</keyword>
<dbReference type="PANTHER" id="PTHR46300:SF2">
    <property type="entry name" value="CYTOCHROME P450 MONOOXYGENASE ALNH-RELATED"/>
    <property type="match status" value="1"/>
</dbReference>
<evidence type="ECO:0000256" key="6">
    <source>
        <dbReference type="ARBA" id="ARBA00022692"/>
    </source>
</evidence>
<dbReference type="GO" id="GO:0016020">
    <property type="term" value="C:membrane"/>
    <property type="evidence" value="ECO:0007669"/>
    <property type="project" value="UniProtKB-SubCell"/>
</dbReference>
<dbReference type="PRINTS" id="PR00463">
    <property type="entry name" value="EP450I"/>
</dbReference>
<dbReference type="Gene3D" id="1.10.630.10">
    <property type="entry name" value="Cytochrome P450"/>
    <property type="match status" value="1"/>
</dbReference>
<evidence type="ECO:0000256" key="9">
    <source>
        <dbReference type="ARBA" id="ARBA00023002"/>
    </source>
</evidence>
<evidence type="ECO:0000256" key="2">
    <source>
        <dbReference type="ARBA" id="ARBA00004167"/>
    </source>
</evidence>
<dbReference type="InterPro" id="IPR001128">
    <property type="entry name" value="Cyt_P450"/>
</dbReference>
<dbReference type="InterPro" id="IPR050364">
    <property type="entry name" value="Cytochrome_P450_fung"/>
</dbReference>
<dbReference type="SUPFAM" id="SSF48264">
    <property type="entry name" value="Cytochrome P450"/>
    <property type="match status" value="1"/>
</dbReference>
<evidence type="ECO:0000256" key="4">
    <source>
        <dbReference type="ARBA" id="ARBA00010617"/>
    </source>
</evidence>
<organism evidence="16 17">
    <name type="scientific">Leucocoprinus leucothites</name>
    <dbReference type="NCBI Taxonomy" id="201217"/>
    <lineage>
        <taxon>Eukaryota</taxon>
        <taxon>Fungi</taxon>
        <taxon>Dikarya</taxon>
        <taxon>Basidiomycota</taxon>
        <taxon>Agaricomycotina</taxon>
        <taxon>Agaricomycetes</taxon>
        <taxon>Agaricomycetidae</taxon>
        <taxon>Agaricales</taxon>
        <taxon>Agaricineae</taxon>
        <taxon>Agaricaceae</taxon>
        <taxon>Leucocoprinus</taxon>
    </lineage>
</organism>
<keyword evidence="13" id="KW-0325">Glycoprotein</keyword>
<sequence length="528" mass="60242">MPQHVLVFSEPPSALWVVALPLLGVCAKALLTRILLLRKPLPPGPSFFARWWHDLKSNELLPVKFMRWSEVYGGVISVMDSVHLGQNTIVLCTPKAATDLLEKRGNIYSSRPKNVIASDICYRGFKGSLQQAGTKLKRFRTLMNATMNADASRSYRPLEDAESRLLLRELLEVSPNKYVDHVQRALHSVAFYSAYGLRIDHLYPEHTEFYRKLEKFFRENNLPGKYLVDHFPILLYLPSPLQWFRKAADEQGKNEELFFLQCLSQTKMVVSKGSSFGTTAARALEKQKLYDYSDAEVAITSSAPYTAGVMTTYSNFEVFILAMLLYPRAMKQAQSDIDAAVGRERLPSFEDLDSLPYIRALIKELGRWHPPASLGLPHATSEDDVYEGMFIPAGSTVIANIYAITRNTELFPEPEEFRPERFINNPDPFFKNYSVTFGFGRRICPGQHIANDQLFVLITRILWAFDIVAQEDGFDPLRHRYPLRPRFGMVPSLPYKLVPRAESIRPIITEEGLLAEKDVQAWESFSFK</sequence>
<keyword evidence="12" id="KW-0472">Membrane</keyword>
<dbReference type="InterPro" id="IPR036396">
    <property type="entry name" value="Cyt_P450_sf"/>
</dbReference>
<keyword evidence="7 14" id="KW-0479">Metal-binding</keyword>
<dbReference type="PROSITE" id="PS00086">
    <property type="entry name" value="CYTOCHROME_P450"/>
    <property type="match status" value="1"/>
</dbReference>
<feature type="binding site" description="axial binding residue" evidence="14">
    <location>
        <position position="444"/>
    </location>
    <ligand>
        <name>heme</name>
        <dbReference type="ChEBI" id="CHEBI:30413"/>
    </ligand>
    <ligandPart>
        <name>Fe</name>
        <dbReference type="ChEBI" id="CHEBI:18248"/>
    </ligandPart>
</feature>
<evidence type="ECO:0000256" key="8">
    <source>
        <dbReference type="ARBA" id="ARBA00022989"/>
    </source>
</evidence>
<evidence type="ECO:0000256" key="10">
    <source>
        <dbReference type="ARBA" id="ARBA00023004"/>
    </source>
</evidence>
<evidence type="ECO:0000313" key="17">
    <source>
        <dbReference type="Proteomes" id="UP000559027"/>
    </source>
</evidence>
<dbReference type="CDD" id="cd11065">
    <property type="entry name" value="CYP64-like"/>
    <property type="match status" value="1"/>
</dbReference>
<comment type="cofactor">
    <cofactor evidence="1 14">
        <name>heme</name>
        <dbReference type="ChEBI" id="CHEBI:30413"/>
    </cofactor>
</comment>
<keyword evidence="9 15" id="KW-0560">Oxidoreductase</keyword>
<dbReference type="OrthoDB" id="1055148at2759"/>
<evidence type="ECO:0000256" key="5">
    <source>
        <dbReference type="ARBA" id="ARBA00022617"/>
    </source>
</evidence>
<keyword evidence="6" id="KW-0812">Transmembrane</keyword>
<evidence type="ECO:0000313" key="16">
    <source>
        <dbReference type="EMBL" id="KAF5353993.1"/>
    </source>
</evidence>
<evidence type="ECO:0000256" key="12">
    <source>
        <dbReference type="ARBA" id="ARBA00023136"/>
    </source>
</evidence>
<dbReference type="GO" id="GO:0005506">
    <property type="term" value="F:iron ion binding"/>
    <property type="evidence" value="ECO:0007669"/>
    <property type="project" value="InterPro"/>
</dbReference>
<evidence type="ECO:0000256" key="14">
    <source>
        <dbReference type="PIRSR" id="PIRSR602401-1"/>
    </source>
</evidence>
<evidence type="ECO:0000256" key="13">
    <source>
        <dbReference type="ARBA" id="ARBA00023180"/>
    </source>
</evidence>
<evidence type="ECO:0008006" key="18">
    <source>
        <dbReference type="Google" id="ProtNLM"/>
    </source>
</evidence>
<dbReference type="Proteomes" id="UP000559027">
    <property type="component" value="Unassembled WGS sequence"/>
</dbReference>
<name>A0A8H5D772_9AGAR</name>
<protein>
    <recommendedName>
        <fullName evidence="18">Cytochrome P450</fullName>
    </recommendedName>
</protein>
<comment type="caution">
    <text evidence="16">The sequence shown here is derived from an EMBL/GenBank/DDBJ whole genome shotgun (WGS) entry which is preliminary data.</text>
</comment>
<comment type="subcellular location">
    <subcellularLocation>
        <location evidence="2">Membrane</location>
        <topology evidence="2">Single-pass membrane protein</topology>
    </subcellularLocation>
</comment>
<dbReference type="Pfam" id="PF00067">
    <property type="entry name" value="p450"/>
    <property type="match status" value="1"/>
</dbReference>
<evidence type="ECO:0000256" key="15">
    <source>
        <dbReference type="RuleBase" id="RU000461"/>
    </source>
</evidence>
<dbReference type="GO" id="GO:0016705">
    <property type="term" value="F:oxidoreductase activity, acting on paired donors, with incorporation or reduction of molecular oxygen"/>
    <property type="evidence" value="ECO:0007669"/>
    <property type="project" value="InterPro"/>
</dbReference>
<dbReference type="EMBL" id="JAACJO010000009">
    <property type="protein sequence ID" value="KAF5353993.1"/>
    <property type="molecule type" value="Genomic_DNA"/>
</dbReference>
<dbReference type="AlphaFoldDB" id="A0A8H5D772"/>
<comment type="pathway">
    <text evidence="3">Secondary metabolite biosynthesis.</text>
</comment>